<dbReference type="Pfam" id="PF00326">
    <property type="entry name" value="Peptidase_S9"/>
    <property type="match status" value="1"/>
</dbReference>
<feature type="domain" description="Peptidase S9 prolyl oligopeptidase catalytic" evidence="5">
    <location>
        <begin position="469"/>
        <end position="683"/>
    </location>
</feature>
<dbReference type="Pfam" id="PF02897">
    <property type="entry name" value="Peptidase_S9_N"/>
    <property type="match status" value="1"/>
</dbReference>
<evidence type="ECO:0000259" key="6">
    <source>
        <dbReference type="Pfam" id="PF02897"/>
    </source>
</evidence>
<protein>
    <submittedName>
        <fullName evidence="7">S9 family peptidase</fullName>
    </submittedName>
</protein>
<dbReference type="SUPFAM" id="SSF53474">
    <property type="entry name" value="alpha/beta-Hydrolases"/>
    <property type="match status" value="1"/>
</dbReference>
<dbReference type="InterPro" id="IPR023302">
    <property type="entry name" value="Pept_S9A_N"/>
</dbReference>
<comment type="similarity">
    <text evidence="1">Belongs to the peptidase S9A family.</text>
</comment>
<dbReference type="Gene3D" id="3.40.50.1820">
    <property type="entry name" value="alpha/beta hydrolase"/>
    <property type="match status" value="1"/>
</dbReference>
<dbReference type="Proteomes" id="UP001595850">
    <property type="component" value="Unassembled WGS sequence"/>
</dbReference>
<comment type="caution">
    <text evidence="7">The sequence shown here is derived from an EMBL/GenBank/DDBJ whole genome shotgun (WGS) entry which is preliminary data.</text>
</comment>
<accession>A0ABV8IEU6</accession>
<dbReference type="PANTHER" id="PTHR11757:SF19">
    <property type="entry name" value="PROLYL ENDOPEPTIDASE-LIKE"/>
    <property type="match status" value="1"/>
</dbReference>
<dbReference type="EMBL" id="JBHSBM010000054">
    <property type="protein sequence ID" value="MFC4062661.1"/>
    <property type="molecule type" value="Genomic_DNA"/>
</dbReference>
<dbReference type="Gene3D" id="2.130.10.120">
    <property type="entry name" value="Prolyl oligopeptidase, N-terminal domain"/>
    <property type="match status" value="1"/>
</dbReference>
<sequence length="686" mass="76224">MSSEMPPTAKKVPSERVHHGDTVVDPYAWLTAKDDPDTIAYLEAENAYTQQMTAHLKPLQETIFQEIKGRTLETDLSVPTRKGDWWYYSRTEEGKQYGIQCRLVAEGETPPELKAGEPLPGEQIMLDGNELAGESDFFSLGTSSVSPDGTLLAYSVNFTGDERFTLKIKNLATGETLPDEIPGIFYGGAWSADGSTFFYTTVDEAWRPYRVYRHTVGTPASEDVLVHEEQDERFWIGVGLTRSERYLVLSAGSKITSEIRILEADDPTGGFRVVRPRETGVEYGIDHAGDRFLVLHNKNAENFELATAPIDDPGTWTPLIGHREDTRLLDVDAFEGHTVVHFRRDGLTGVRILPADGEPYEIPMPEPIYDVAPSGNPEFVTGRLRLGYTSMVTPPSVYDYDLRTRELILLKRKPVLGGYDPADYEQFREWATAPDGTRVPISIAVRKGTERPAPTVLYGYGSYEISVDPSFSVARLSLLDRGFVFAIAHIRGGGEMGRRWYEDGKFQKKKNTFTDFVACAEHLRAGGWSSGVVARGGSAGGLLMGAVANLAPETFAGVVAEVPFVDALNTILDPSLPLTVIEWDEWGDPLHEADVYHYMKSYSPYENVDDRVYPPILAITSLNDTRVLYHEPAKWIARLRDTARGGPFLLKTEMGAGHGGRSGRYDSWREEAFVLSWVLDTAKATA</sequence>
<evidence type="ECO:0000256" key="1">
    <source>
        <dbReference type="ARBA" id="ARBA00005228"/>
    </source>
</evidence>
<evidence type="ECO:0000256" key="2">
    <source>
        <dbReference type="ARBA" id="ARBA00022670"/>
    </source>
</evidence>
<organism evidence="7 8">
    <name type="scientific">Planomonospora corallina</name>
    <dbReference type="NCBI Taxonomy" id="1806052"/>
    <lineage>
        <taxon>Bacteria</taxon>
        <taxon>Bacillati</taxon>
        <taxon>Actinomycetota</taxon>
        <taxon>Actinomycetes</taxon>
        <taxon>Streptosporangiales</taxon>
        <taxon>Streptosporangiaceae</taxon>
        <taxon>Planomonospora</taxon>
    </lineage>
</organism>
<evidence type="ECO:0000259" key="5">
    <source>
        <dbReference type="Pfam" id="PF00326"/>
    </source>
</evidence>
<dbReference type="PANTHER" id="PTHR11757">
    <property type="entry name" value="PROTEASE FAMILY S9A OLIGOPEPTIDASE"/>
    <property type="match status" value="1"/>
</dbReference>
<proteinExistence type="inferred from homology"/>
<dbReference type="RefSeq" id="WP_377293977.1">
    <property type="nucleotide sequence ID" value="NZ_JBHSBM010000054.1"/>
</dbReference>
<gene>
    <name evidence="7" type="ORF">ACFOWE_30560</name>
</gene>
<name>A0ABV8IEU6_9ACTN</name>
<dbReference type="InterPro" id="IPR002470">
    <property type="entry name" value="Peptidase_S9A"/>
</dbReference>
<evidence type="ECO:0000256" key="4">
    <source>
        <dbReference type="ARBA" id="ARBA00022825"/>
    </source>
</evidence>
<evidence type="ECO:0000256" key="3">
    <source>
        <dbReference type="ARBA" id="ARBA00022801"/>
    </source>
</evidence>
<dbReference type="InterPro" id="IPR029058">
    <property type="entry name" value="AB_hydrolase_fold"/>
</dbReference>
<feature type="domain" description="Peptidase S9A N-terminal" evidence="6">
    <location>
        <begin position="6"/>
        <end position="411"/>
    </location>
</feature>
<dbReference type="SUPFAM" id="SSF50993">
    <property type="entry name" value="Peptidase/esterase 'gauge' domain"/>
    <property type="match status" value="1"/>
</dbReference>
<dbReference type="PRINTS" id="PR00862">
    <property type="entry name" value="PROLIGOPTASE"/>
</dbReference>
<reference evidence="8" key="1">
    <citation type="journal article" date="2019" name="Int. J. Syst. Evol. Microbiol.">
        <title>The Global Catalogue of Microorganisms (GCM) 10K type strain sequencing project: providing services to taxonomists for standard genome sequencing and annotation.</title>
        <authorList>
            <consortium name="The Broad Institute Genomics Platform"/>
            <consortium name="The Broad Institute Genome Sequencing Center for Infectious Disease"/>
            <person name="Wu L."/>
            <person name="Ma J."/>
        </authorList>
    </citation>
    <scope>NUCLEOTIDE SEQUENCE [LARGE SCALE GENOMIC DNA]</scope>
    <source>
        <strain evidence="8">TBRC 4489</strain>
    </source>
</reference>
<keyword evidence="3" id="KW-0378">Hydrolase</keyword>
<evidence type="ECO:0000313" key="7">
    <source>
        <dbReference type="EMBL" id="MFC4062661.1"/>
    </source>
</evidence>
<keyword evidence="8" id="KW-1185">Reference proteome</keyword>
<evidence type="ECO:0000313" key="8">
    <source>
        <dbReference type="Proteomes" id="UP001595850"/>
    </source>
</evidence>
<keyword evidence="2" id="KW-0645">Protease</keyword>
<dbReference type="InterPro" id="IPR051543">
    <property type="entry name" value="Serine_Peptidase_S9A"/>
</dbReference>
<dbReference type="InterPro" id="IPR001375">
    <property type="entry name" value="Peptidase_S9_cat"/>
</dbReference>
<keyword evidence="4" id="KW-0720">Serine protease</keyword>